<dbReference type="Gene3D" id="3.40.50.880">
    <property type="match status" value="1"/>
</dbReference>
<evidence type="ECO:0000313" key="7">
    <source>
        <dbReference type="Proteomes" id="UP000004671"/>
    </source>
</evidence>
<dbReference type="CDD" id="cd03129">
    <property type="entry name" value="GAT1_Peptidase_E_like"/>
    <property type="match status" value="1"/>
</dbReference>
<sequence>MKQKAALLLADSQLLFEQYGGQSFLKNYLAQISGGRAAYIGAANDDRPEFFQIFTAAMRGFSSVECRHIKKEFNETERDFLSQADIILLAGGDVLFGWKILEQTGMAAIIVERYYAGAYLIGVSAGAIHLGLAFSDQDDQLQPMLKCIPFVIDVHQQAENWSRLKQTLSLLKNPYVHGIGIPFGGGVLYHPDHSIEALNKPAWLFEQENERLKSQLLLPKNFKFENEAEKA</sequence>
<dbReference type="InterPro" id="IPR005320">
    <property type="entry name" value="Peptidase_S51"/>
</dbReference>
<evidence type="ECO:0000313" key="5">
    <source>
        <dbReference type="EMBL" id="APF20414.1"/>
    </source>
</evidence>
<dbReference type="PaxDb" id="880073-Calab_1438"/>
<keyword evidence="7" id="KW-1185">Reference proteome</keyword>
<dbReference type="GO" id="GO:0008236">
    <property type="term" value="F:serine-type peptidase activity"/>
    <property type="evidence" value="ECO:0007669"/>
    <property type="project" value="UniProtKB-KW"/>
</dbReference>
<comment type="similarity">
    <text evidence="1">Belongs to the peptidase S51 family.</text>
</comment>
<dbReference type="Pfam" id="PF03575">
    <property type="entry name" value="Peptidase_S51"/>
    <property type="match status" value="1"/>
</dbReference>
<name>H1XPT3_CALAY</name>
<proteinExistence type="inferred from homology"/>
<keyword evidence="2" id="KW-0645">Protease</keyword>
<dbReference type="EMBL" id="CP018099">
    <property type="protein sequence ID" value="APF20414.1"/>
    <property type="molecule type" value="Genomic_DNA"/>
</dbReference>
<dbReference type="KEGG" id="caby:Cabys_3668"/>
<evidence type="ECO:0000256" key="1">
    <source>
        <dbReference type="ARBA" id="ARBA00006534"/>
    </source>
</evidence>
<dbReference type="InterPro" id="IPR029062">
    <property type="entry name" value="Class_I_gatase-like"/>
</dbReference>
<accession>H1XPT3</accession>
<gene>
    <name evidence="5" type="ORF">Cabys_3668</name>
    <name evidence="6" type="ORF">Calab_1438</name>
</gene>
<protein>
    <submittedName>
        <fullName evidence="6">Peptidase S51 dipeptidase E</fullName>
    </submittedName>
    <submittedName>
        <fullName evidence="5">Peptidase family S51</fullName>
    </submittedName>
</protein>
<keyword evidence="3" id="KW-0378">Hydrolase</keyword>
<dbReference type="eggNOG" id="COG3340">
    <property type="taxonomic scope" value="Bacteria"/>
</dbReference>
<dbReference type="SUPFAM" id="SSF52317">
    <property type="entry name" value="Class I glutamine amidotransferase-like"/>
    <property type="match status" value="1"/>
</dbReference>
<dbReference type="Proteomes" id="UP000004671">
    <property type="component" value="Chromosome"/>
</dbReference>
<reference evidence="6 7" key="1">
    <citation type="submission" date="2011-09" db="EMBL/GenBank/DDBJ databases">
        <title>The permanent draft genome of Caldithrix abyssi DSM 13497.</title>
        <authorList>
            <consortium name="US DOE Joint Genome Institute (JGI-PGF)"/>
            <person name="Lucas S."/>
            <person name="Han J."/>
            <person name="Lapidus A."/>
            <person name="Bruce D."/>
            <person name="Goodwin L."/>
            <person name="Pitluck S."/>
            <person name="Peters L."/>
            <person name="Kyrpides N."/>
            <person name="Mavromatis K."/>
            <person name="Ivanova N."/>
            <person name="Mikhailova N."/>
            <person name="Chertkov O."/>
            <person name="Detter J.C."/>
            <person name="Tapia R."/>
            <person name="Han C."/>
            <person name="Land M."/>
            <person name="Hauser L."/>
            <person name="Markowitz V."/>
            <person name="Cheng J.-F."/>
            <person name="Hugenholtz P."/>
            <person name="Woyke T."/>
            <person name="Wu D."/>
            <person name="Spring S."/>
            <person name="Brambilla E."/>
            <person name="Klenk H.-P."/>
            <person name="Eisen J.A."/>
        </authorList>
    </citation>
    <scope>NUCLEOTIDE SEQUENCE [LARGE SCALE GENOMIC DNA]</scope>
    <source>
        <strain evidence="6 7">DSM 13497</strain>
    </source>
</reference>
<dbReference type="GO" id="GO:0006508">
    <property type="term" value="P:proteolysis"/>
    <property type="evidence" value="ECO:0007669"/>
    <property type="project" value="UniProtKB-KW"/>
</dbReference>
<dbReference type="InParanoid" id="H1XPT3"/>
<organism evidence="6 7">
    <name type="scientific">Caldithrix abyssi DSM 13497</name>
    <dbReference type="NCBI Taxonomy" id="880073"/>
    <lineage>
        <taxon>Bacteria</taxon>
        <taxon>Pseudomonadati</taxon>
        <taxon>Calditrichota</taxon>
        <taxon>Calditrichia</taxon>
        <taxon>Calditrichales</taxon>
        <taxon>Calditrichaceae</taxon>
        <taxon>Caldithrix</taxon>
    </lineage>
</organism>
<dbReference type="Proteomes" id="UP000183868">
    <property type="component" value="Chromosome"/>
</dbReference>
<dbReference type="HOGENOM" id="CLU_1197981_0_0_0"/>
<dbReference type="EMBL" id="CM001402">
    <property type="protein sequence ID" value="EHO41059.1"/>
    <property type="molecule type" value="Genomic_DNA"/>
</dbReference>
<evidence type="ECO:0000256" key="4">
    <source>
        <dbReference type="ARBA" id="ARBA00022825"/>
    </source>
</evidence>
<evidence type="ECO:0000256" key="3">
    <source>
        <dbReference type="ARBA" id="ARBA00022801"/>
    </source>
</evidence>
<evidence type="ECO:0000256" key="2">
    <source>
        <dbReference type="ARBA" id="ARBA00022670"/>
    </source>
</evidence>
<reference evidence="5 8" key="2">
    <citation type="submission" date="2016-11" db="EMBL/GenBank/DDBJ databases">
        <title>Genomic analysis of Caldithrix abyssi and proposal of a novel bacterial phylum Caldithrichaeota.</title>
        <authorList>
            <person name="Kublanov I."/>
            <person name="Sigalova O."/>
            <person name="Gavrilov S."/>
            <person name="Lebedinsky A."/>
            <person name="Ivanova N."/>
            <person name="Daum C."/>
            <person name="Reddy T."/>
            <person name="Klenk H.P."/>
            <person name="Goker M."/>
            <person name="Reva O."/>
            <person name="Miroshnichenko M."/>
            <person name="Kyprides N."/>
            <person name="Woyke T."/>
            <person name="Gelfand M."/>
        </authorList>
    </citation>
    <scope>NUCLEOTIDE SEQUENCE [LARGE SCALE GENOMIC DNA]</scope>
    <source>
        <strain evidence="5 8">LF13</strain>
    </source>
</reference>
<evidence type="ECO:0000313" key="6">
    <source>
        <dbReference type="EMBL" id="EHO41059.1"/>
    </source>
</evidence>
<keyword evidence="4" id="KW-0720">Serine protease</keyword>
<dbReference type="RefSeq" id="WP_006928151.1">
    <property type="nucleotide sequence ID" value="NZ_CM001402.1"/>
</dbReference>
<evidence type="ECO:0000313" key="8">
    <source>
        <dbReference type="Proteomes" id="UP000183868"/>
    </source>
</evidence>
<dbReference type="AlphaFoldDB" id="H1XPT3"/>